<evidence type="ECO:0000256" key="1">
    <source>
        <dbReference type="ARBA" id="ARBA00022441"/>
    </source>
</evidence>
<dbReference type="AlphaFoldDB" id="A0A177B0H0"/>
<evidence type="ECO:0000259" key="3">
    <source>
        <dbReference type="Pfam" id="PF07707"/>
    </source>
</evidence>
<organism evidence="4 5">
    <name type="scientific">Intoshia linei</name>
    <dbReference type="NCBI Taxonomy" id="1819745"/>
    <lineage>
        <taxon>Eukaryota</taxon>
        <taxon>Metazoa</taxon>
        <taxon>Spiralia</taxon>
        <taxon>Lophotrochozoa</taxon>
        <taxon>Mesozoa</taxon>
        <taxon>Orthonectida</taxon>
        <taxon>Rhopaluridae</taxon>
        <taxon>Intoshia</taxon>
    </lineage>
</organism>
<accession>A0A177B0H0</accession>
<dbReference type="Pfam" id="PF24681">
    <property type="entry name" value="Kelch_KLHDC2_KLHL20_DRC7"/>
    <property type="match status" value="1"/>
</dbReference>
<reference evidence="4 5" key="1">
    <citation type="submission" date="2016-04" db="EMBL/GenBank/DDBJ databases">
        <title>The genome of Intoshia linei affirms orthonectids as highly simplified spiralians.</title>
        <authorList>
            <person name="Mikhailov K.V."/>
            <person name="Slusarev G.S."/>
            <person name="Nikitin M.A."/>
            <person name="Logacheva M.D."/>
            <person name="Penin A."/>
            <person name="Aleoshin V."/>
            <person name="Panchin Y.V."/>
        </authorList>
    </citation>
    <scope>NUCLEOTIDE SEQUENCE [LARGE SCALE GENOMIC DNA]</scope>
    <source>
        <strain evidence="4">Intl2013</strain>
        <tissue evidence="4">Whole animal</tissue>
    </source>
</reference>
<evidence type="ECO:0000313" key="4">
    <source>
        <dbReference type="EMBL" id="OAF67620.1"/>
    </source>
</evidence>
<dbReference type="Pfam" id="PF07707">
    <property type="entry name" value="BACK"/>
    <property type="match status" value="1"/>
</dbReference>
<dbReference type="EMBL" id="LWCA01000615">
    <property type="protein sequence ID" value="OAF67620.1"/>
    <property type="molecule type" value="Genomic_DNA"/>
</dbReference>
<dbReference type="OrthoDB" id="191037at2759"/>
<dbReference type="PANTHER" id="PTHR45632">
    <property type="entry name" value="LD33804P"/>
    <property type="match status" value="1"/>
</dbReference>
<evidence type="ECO:0000256" key="2">
    <source>
        <dbReference type="ARBA" id="ARBA00022737"/>
    </source>
</evidence>
<proteinExistence type="predicted"/>
<gene>
    <name evidence="4" type="ORF">A3Q56_04660</name>
</gene>
<feature type="domain" description="BACK" evidence="3">
    <location>
        <begin position="185"/>
        <end position="244"/>
    </location>
</feature>
<dbReference type="SMART" id="SM00612">
    <property type="entry name" value="Kelch"/>
    <property type="match status" value="2"/>
</dbReference>
<dbReference type="PANTHER" id="PTHR45632:SF3">
    <property type="entry name" value="KELCH-LIKE PROTEIN 32"/>
    <property type="match status" value="1"/>
</dbReference>
<keyword evidence="2" id="KW-0677">Repeat</keyword>
<dbReference type="InterPro" id="IPR006652">
    <property type="entry name" value="Kelch_1"/>
</dbReference>
<evidence type="ECO:0000313" key="5">
    <source>
        <dbReference type="Proteomes" id="UP000078046"/>
    </source>
</evidence>
<dbReference type="InterPro" id="IPR015915">
    <property type="entry name" value="Kelch-typ_b-propeller"/>
</dbReference>
<feature type="non-terminal residue" evidence="4">
    <location>
        <position position="450"/>
    </location>
</feature>
<sequence>MTKNCKIIANSTAVMYDPNNLNIVSKYFERVGQHTFVESNGVINLIWPCDTNDLKLFIKILKKIGKLKKNGVLNYENYNEKRLTIYNVSTILKFADRFICLELIKICSKYIFTNLYKNFQHFYTVCYDFQHLGLMEKMYSFFKFEFDRHLFIEAEDTLQSIPHKRNYNREILNSRKTNQLIILQYLSFDFIYKLLSDDMLDVLSEESILKAIVIWLNYQPFNRKRYILPLLNCIRLSQLNPNHIYILFFNNFYNSNPINRDLVDQFYSNLCKYYALPTEHKLIKKKREERYPNQVMLLMGGWNEKGPSDEIEIYNIYTNVWHTIEKKLFINEKELHFAYHGLIKIHKKIYIIGGYNGEECLSTLYCYNLDLFKMEKLANMQVARCYASVVYLEKHIYVMGGYNSNDRLKSVEKYNINTNMWSYCTSMNYVRSDASAVVYMNKIYVCGGFD</sequence>
<dbReference type="InterPro" id="IPR011705">
    <property type="entry name" value="BACK"/>
</dbReference>
<dbReference type="SUPFAM" id="SSF117281">
    <property type="entry name" value="Kelch motif"/>
    <property type="match status" value="1"/>
</dbReference>
<name>A0A177B0H0_9BILA</name>
<dbReference type="Gene3D" id="1.25.40.420">
    <property type="match status" value="1"/>
</dbReference>
<protein>
    <submittedName>
        <fullName evidence="4">Kelch-like protein 10</fullName>
    </submittedName>
</protein>
<keyword evidence="1" id="KW-0880">Kelch repeat</keyword>
<dbReference type="Proteomes" id="UP000078046">
    <property type="component" value="Unassembled WGS sequence"/>
</dbReference>
<dbReference type="Gene3D" id="2.120.10.80">
    <property type="entry name" value="Kelch-type beta propeller"/>
    <property type="match status" value="1"/>
</dbReference>
<comment type="caution">
    <text evidence="4">The sequence shown here is derived from an EMBL/GenBank/DDBJ whole genome shotgun (WGS) entry which is preliminary data.</text>
</comment>
<keyword evidence="5" id="KW-1185">Reference proteome</keyword>